<dbReference type="EMBL" id="SZQL01000005">
    <property type="protein sequence ID" value="TKK69215.1"/>
    <property type="molecule type" value="Genomic_DNA"/>
</dbReference>
<accession>A0A4U3L2G9</accession>
<evidence type="ECO:0000313" key="4">
    <source>
        <dbReference type="Proteomes" id="UP000305848"/>
    </source>
</evidence>
<keyword evidence="1" id="KW-0472">Membrane</keyword>
<reference evidence="3 4" key="1">
    <citation type="submission" date="2019-05" db="EMBL/GenBank/DDBJ databases">
        <title>Panacibacter sp. strain 17mud1-8 Genome sequencing and assembly.</title>
        <authorList>
            <person name="Chhetri G."/>
        </authorList>
    </citation>
    <scope>NUCLEOTIDE SEQUENCE [LARGE SCALE GENOMIC DNA]</scope>
    <source>
        <strain evidence="3 4">17mud1-8</strain>
    </source>
</reference>
<feature type="domain" description="SPW repeat-containing integral membrane" evidence="2">
    <location>
        <begin position="2"/>
        <end position="93"/>
    </location>
</feature>
<keyword evidence="1" id="KW-1133">Transmembrane helix</keyword>
<dbReference type="Pfam" id="PF03779">
    <property type="entry name" value="SPW"/>
    <property type="match status" value="1"/>
</dbReference>
<gene>
    <name evidence="3" type="ORF">FC093_07820</name>
</gene>
<proteinExistence type="predicted"/>
<keyword evidence="1" id="KW-0812">Transmembrane</keyword>
<dbReference type="Proteomes" id="UP000305848">
    <property type="component" value="Unassembled WGS sequence"/>
</dbReference>
<protein>
    <submittedName>
        <fullName evidence="3">Vitamin K epoxide reductase</fullName>
    </submittedName>
</protein>
<feature type="transmembrane region" description="Helical" evidence="1">
    <location>
        <begin position="30"/>
        <end position="47"/>
    </location>
</feature>
<sequence length="119" mass="13415">MWAAITNIIIGLFVMIAPAVFHFNKTIANHYHIVGPIVVTFAIVSLWEVNHSARYFNVPAGLWLLIAPFLFHFQPATATWMAVICGLLIIVLSFAKRKIKGQYGGGWRSLFQKHPAHMQ</sequence>
<dbReference type="OrthoDB" id="677939at2"/>
<feature type="transmembrane region" description="Helical" evidence="1">
    <location>
        <begin position="77"/>
        <end position="95"/>
    </location>
</feature>
<dbReference type="InterPro" id="IPR005530">
    <property type="entry name" value="SPW"/>
</dbReference>
<evidence type="ECO:0000259" key="2">
    <source>
        <dbReference type="Pfam" id="PF03779"/>
    </source>
</evidence>
<evidence type="ECO:0000313" key="3">
    <source>
        <dbReference type="EMBL" id="TKK69215.1"/>
    </source>
</evidence>
<name>A0A4U3L2G9_9BACT</name>
<keyword evidence="4" id="KW-1185">Reference proteome</keyword>
<comment type="caution">
    <text evidence="3">The sequence shown here is derived from an EMBL/GenBank/DDBJ whole genome shotgun (WGS) entry which is preliminary data.</text>
</comment>
<organism evidence="3 4">
    <name type="scientific">Ilyomonas limi</name>
    <dbReference type="NCBI Taxonomy" id="2575867"/>
    <lineage>
        <taxon>Bacteria</taxon>
        <taxon>Pseudomonadati</taxon>
        <taxon>Bacteroidota</taxon>
        <taxon>Chitinophagia</taxon>
        <taxon>Chitinophagales</taxon>
        <taxon>Chitinophagaceae</taxon>
        <taxon>Ilyomonas</taxon>
    </lineage>
</organism>
<feature type="transmembrane region" description="Helical" evidence="1">
    <location>
        <begin position="7"/>
        <end position="24"/>
    </location>
</feature>
<evidence type="ECO:0000256" key="1">
    <source>
        <dbReference type="SAM" id="Phobius"/>
    </source>
</evidence>
<dbReference type="AlphaFoldDB" id="A0A4U3L2G9"/>
<dbReference type="RefSeq" id="WP_137261210.1">
    <property type="nucleotide sequence ID" value="NZ_SZQL01000005.1"/>
</dbReference>